<geneLocation type="plasmid" evidence="1 2">
    <name>p3</name>
</geneLocation>
<keyword evidence="2" id="KW-1185">Reference proteome</keyword>
<keyword evidence="1" id="KW-0614">Plasmid</keyword>
<proteinExistence type="predicted"/>
<dbReference type="Proteomes" id="UP000596351">
    <property type="component" value="Plasmid p3"/>
</dbReference>
<evidence type="ECO:0000313" key="2">
    <source>
        <dbReference type="Proteomes" id="UP000596351"/>
    </source>
</evidence>
<organism evidence="1 2">
    <name type="scientific">Rhizobium rosettiformans</name>
    <dbReference type="NCBI Taxonomy" id="1368430"/>
    <lineage>
        <taxon>Bacteria</taxon>
        <taxon>Pseudomonadati</taxon>
        <taxon>Pseudomonadota</taxon>
        <taxon>Alphaproteobacteria</taxon>
        <taxon>Hyphomicrobiales</taxon>
        <taxon>Rhizobiaceae</taxon>
        <taxon>Rhizobium/Agrobacterium group</taxon>
        <taxon>Rhizobium</taxon>
    </lineage>
</organism>
<dbReference type="RefSeq" id="WP_203021180.1">
    <property type="nucleotide sequence ID" value="NZ_CP032408.1"/>
</dbReference>
<protein>
    <submittedName>
        <fullName evidence="1">Uncharacterized protein</fullName>
    </submittedName>
</protein>
<dbReference type="EMBL" id="CP032408">
    <property type="protein sequence ID" value="QRF54757.1"/>
    <property type="molecule type" value="Genomic_DNA"/>
</dbReference>
<reference evidence="1 2" key="1">
    <citation type="submission" date="2018-09" db="EMBL/GenBank/DDBJ databases">
        <title>Rhizobium sp. MAE2-X.</title>
        <authorList>
            <person name="Lee Y."/>
            <person name="Jeon C.O."/>
        </authorList>
    </citation>
    <scope>NUCLEOTIDE SEQUENCE [LARGE SCALE GENOMIC DNA]</scope>
    <source>
        <strain evidence="1 2">MAE2-X</strain>
        <plasmid evidence="1 2">p3</plasmid>
    </source>
</reference>
<sequence>MTTFTPVEGVVNLLTASGFRRLSSPLSIAGLSFEVPAALVGEHPSPDLILVADTAFEADVRILRKVEGVARALDVARSKRPLTTILVGPKPKSSVLDAMTKVCRVLATGVVGTDEENPLLQNWLAVLLPLALPEPSDDIAEPLEAIIKRSDDLNKSIVDLIGLGAQGADAVQAGLHELLKASLTVSDENAPESNKGTNLAGGIFE</sequence>
<name>A0ABX7F386_9HYPH</name>
<accession>A0ABX7F386</accession>
<evidence type="ECO:0000313" key="1">
    <source>
        <dbReference type="EMBL" id="QRF54757.1"/>
    </source>
</evidence>
<gene>
    <name evidence="1" type="ORF">D4A92_24870</name>
</gene>